<dbReference type="Proteomes" id="UP001239085">
    <property type="component" value="Unassembled WGS sequence"/>
</dbReference>
<dbReference type="EMBL" id="JAUSXK010000001">
    <property type="protein sequence ID" value="MDQ0642164.1"/>
    <property type="molecule type" value="Genomic_DNA"/>
</dbReference>
<proteinExistence type="predicted"/>
<accession>A0ABU0P4A9</accession>
<evidence type="ECO:0000313" key="2">
    <source>
        <dbReference type="Proteomes" id="UP001239085"/>
    </source>
</evidence>
<sequence>MLRPIEPTELPPPPAYRVPWRVVRVDASHPVVINDGRDAADFVRVFRGDGAPSERTQLWGQVLPAEEIELCLCASDPHEAVVTLAWFRPADGLEYVWRFVV</sequence>
<name>A0ABU0P4A9_9MICO</name>
<reference evidence="1 2" key="1">
    <citation type="submission" date="2023-07" db="EMBL/GenBank/DDBJ databases">
        <title>Comparative genomics of wheat-associated soil bacteria to identify genetic determinants of phenazine resistance.</title>
        <authorList>
            <person name="Mouncey N."/>
        </authorList>
    </citation>
    <scope>NUCLEOTIDE SEQUENCE [LARGE SCALE GENOMIC DNA]</scope>
    <source>
        <strain evidence="1 2">W2I7</strain>
    </source>
</reference>
<gene>
    <name evidence="1" type="ORF">QFZ46_000324</name>
</gene>
<protein>
    <submittedName>
        <fullName evidence="1">Uncharacterized protein</fullName>
    </submittedName>
</protein>
<keyword evidence="2" id="KW-1185">Reference proteome</keyword>
<dbReference type="RefSeq" id="WP_307357657.1">
    <property type="nucleotide sequence ID" value="NZ_JAUSXK010000001.1"/>
</dbReference>
<evidence type="ECO:0000313" key="1">
    <source>
        <dbReference type="EMBL" id="MDQ0642164.1"/>
    </source>
</evidence>
<organism evidence="1 2">
    <name type="scientific">Microbacterium murale</name>
    <dbReference type="NCBI Taxonomy" id="1081040"/>
    <lineage>
        <taxon>Bacteria</taxon>
        <taxon>Bacillati</taxon>
        <taxon>Actinomycetota</taxon>
        <taxon>Actinomycetes</taxon>
        <taxon>Micrococcales</taxon>
        <taxon>Microbacteriaceae</taxon>
        <taxon>Microbacterium</taxon>
    </lineage>
</organism>
<comment type="caution">
    <text evidence="1">The sequence shown here is derived from an EMBL/GenBank/DDBJ whole genome shotgun (WGS) entry which is preliminary data.</text>
</comment>